<name>A0ABD6C6H2_9EURY</name>
<evidence type="ECO:0000313" key="2">
    <source>
        <dbReference type="Proteomes" id="UP001597119"/>
    </source>
</evidence>
<protein>
    <submittedName>
        <fullName evidence="1">Ubiquitin-like small modifier protein 1</fullName>
    </submittedName>
</protein>
<accession>A0ABD6C6H2</accession>
<dbReference type="InterPro" id="IPR054834">
    <property type="entry name" value="SAMP1_3"/>
</dbReference>
<organism evidence="1 2">
    <name type="scientific">Halorientalis brevis</name>
    <dbReference type="NCBI Taxonomy" id="1126241"/>
    <lineage>
        <taxon>Archaea</taxon>
        <taxon>Methanobacteriati</taxon>
        <taxon>Methanobacteriota</taxon>
        <taxon>Stenosarchaea group</taxon>
        <taxon>Halobacteria</taxon>
        <taxon>Halobacteriales</taxon>
        <taxon>Haloarculaceae</taxon>
        <taxon>Halorientalis</taxon>
    </lineage>
</organism>
<dbReference type="Gene3D" id="3.10.20.30">
    <property type="match status" value="1"/>
</dbReference>
<dbReference type="CDD" id="cd17505">
    <property type="entry name" value="Ubl_SAMP1_like"/>
    <property type="match status" value="1"/>
</dbReference>
<dbReference type="RefSeq" id="WP_247376985.1">
    <property type="nucleotide sequence ID" value="NZ_JALLGV010000003.1"/>
</dbReference>
<dbReference type="InterPro" id="IPR010038">
    <property type="entry name" value="MoaD_arc-typ"/>
</dbReference>
<dbReference type="AlphaFoldDB" id="A0ABD6C6H2"/>
<dbReference type="InterPro" id="IPR012675">
    <property type="entry name" value="Beta-grasp_dom_sf"/>
</dbReference>
<dbReference type="NCBIfam" id="NF041918">
    <property type="entry name" value="SAMP1"/>
    <property type="match status" value="1"/>
</dbReference>
<dbReference type="EMBL" id="JBHUDJ010000001">
    <property type="protein sequence ID" value="MFD1585857.1"/>
    <property type="molecule type" value="Genomic_DNA"/>
</dbReference>
<dbReference type="Proteomes" id="UP001597119">
    <property type="component" value="Unassembled WGS sequence"/>
</dbReference>
<dbReference type="NCBIfam" id="TIGR01687">
    <property type="entry name" value="moaD_arch"/>
    <property type="match status" value="1"/>
</dbReference>
<dbReference type="PANTHER" id="PTHR38031:SF1">
    <property type="entry name" value="SULFUR CARRIER PROTEIN CYSO"/>
    <property type="match status" value="1"/>
</dbReference>
<dbReference type="SUPFAM" id="SSF54285">
    <property type="entry name" value="MoaD/ThiS"/>
    <property type="match status" value="1"/>
</dbReference>
<keyword evidence="2" id="KW-1185">Reference proteome</keyword>
<dbReference type="InterPro" id="IPR052045">
    <property type="entry name" value="Sulfur_Carrier/Prot_Modifier"/>
</dbReference>
<sequence length="104" mass="11365">MHLELRFFATFRAIVGQKVVDREVPDDATVGDVLSTLQKEYPDMNDRLLDEDGEVRAQLSILKNGRNVVHMAGSATSLDDGDTLSVFPPVAGGADPDRRPAARE</sequence>
<dbReference type="Pfam" id="PF02597">
    <property type="entry name" value="ThiS"/>
    <property type="match status" value="1"/>
</dbReference>
<dbReference type="PANTHER" id="PTHR38031">
    <property type="entry name" value="SULFUR CARRIER PROTEIN SLR0821-RELATED"/>
    <property type="match status" value="1"/>
</dbReference>
<reference evidence="1 2" key="1">
    <citation type="journal article" date="2019" name="Int. J. Syst. Evol. Microbiol.">
        <title>The Global Catalogue of Microorganisms (GCM) 10K type strain sequencing project: providing services to taxonomists for standard genome sequencing and annotation.</title>
        <authorList>
            <consortium name="The Broad Institute Genomics Platform"/>
            <consortium name="The Broad Institute Genome Sequencing Center for Infectious Disease"/>
            <person name="Wu L."/>
            <person name="Ma J."/>
        </authorList>
    </citation>
    <scope>NUCLEOTIDE SEQUENCE [LARGE SCALE GENOMIC DNA]</scope>
    <source>
        <strain evidence="1 2">CGMCC 1.12125</strain>
    </source>
</reference>
<evidence type="ECO:0000313" key="1">
    <source>
        <dbReference type="EMBL" id="MFD1585857.1"/>
    </source>
</evidence>
<comment type="caution">
    <text evidence="1">The sequence shown here is derived from an EMBL/GenBank/DDBJ whole genome shotgun (WGS) entry which is preliminary data.</text>
</comment>
<dbReference type="InterPro" id="IPR003749">
    <property type="entry name" value="ThiS/MoaD-like"/>
</dbReference>
<gene>
    <name evidence="1" type="ORF">ACFR9U_02590</name>
</gene>
<dbReference type="InterPro" id="IPR016155">
    <property type="entry name" value="Mopterin_synth/thiamin_S_b"/>
</dbReference>
<proteinExistence type="predicted"/>